<sequence>MEVNAQCDVYSFGVVTLETIFSHLCHQDRLLRCHLDYLPIKCQLWMLWTNVFPLHQIKKQGKIA</sequence>
<dbReference type="EMBL" id="CAEKDK010000007">
    <property type="protein sequence ID" value="CAB4285927.1"/>
    <property type="molecule type" value="Genomic_DNA"/>
</dbReference>
<gene>
    <name evidence="1" type="ORF">CURHAP_LOCUS42053</name>
</gene>
<accession>A0A6J5VE30</accession>
<reference evidence="1 2" key="1">
    <citation type="submission" date="2020-05" db="EMBL/GenBank/DDBJ databases">
        <authorList>
            <person name="Campoy J."/>
            <person name="Schneeberger K."/>
            <person name="Spophaly S."/>
        </authorList>
    </citation>
    <scope>NUCLEOTIDE SEQUENCE [LARGE SCALE GENOMIC DNA]</scope>
    <source>
        <strain evidence="1">PruArmRojPasFocal</strain>
    </source>
</reference>
<dbReference type="Proteomes" id="UP000507222">
    <property type="component" value="Unassembled WGS sequence"/>
</dbReference>
<evidence type="ECO:0000313" key="2">
    <source>
        <dbReference type="Proteomes" id="UP000507222"/>
    </source>
</evidence>
<name>A0A6J5VE30_PRUAR</name>
<proteinExistence type="predicted"/>
<organism evidence="1 2">
    <name type="scientific">Prunus armeniaca</name>
    <name type="common">Apricot</name>
    <name type="synonym">Armeniaca vulgaris</name>
    <dbReference type="NCBI Taxonomy" id="36596"/>
    <lineage>
        <taxon>Eukaryota</taxon>
        <taxon>Viridiplantae</taxon>
        <taxon>Streptophyta</taxon>
        <taxon>Embryophyta</taxon>
        <taxon>Tracheophyta</taxon>
        <taxon>Spermatophyta</taxon>
        <taxon>Magnoliopsida</taxon>
        <taxon>eudicotyledons</taxon>
        <taxon>Gunneridae</taxon>
        <taxon>Pentapetalae</taxon>
        <taxon>rosids</taxon>
        <taxon>fabids</taxon>
        <taxon>Rosales</taxon>
        <taxon>Rosaceae</taxon>
        <taxon>Amygdaloideae</taxon>
        <taxon>Amygdaleae</taxon>
        <taxon>Prunus</taxon>
    </lineage>
</organism>
<protein>
    <recommendedName>
        <fullName evidence="3">Serine-threonine/tyrosine-protein kinase catalytic domain-containing protein</fullName>
    </recommendedName>
</protein>
<evidence type="ECO:0008006" key="3">
    <source>
        <dbReference type="Google" id="ProtNLM"/>
    </source>
</evidence>
<evidence type="ECO:0000313" key="1">
    <source>
        <dbReference type="EMBL" id="CAB4285927.1"/>
    </source>
</evidence>
<dbReference type="AlphaFoldDB" id="A0A6J5VE30"/>